<sequence>MTLSDEQIAELEAVRAKLEVRMVEKPRRYQHSLGVAKTAYEIAHAYDVDCFSAALAGLLHDWDKVLDDHELLVRAAQYGVRVAGSPSAAVGLLHGPVASYELPHIFEGVDASVCQAVARHTVGAVDMTPLDMVVFVADAIEPGRHGDYAERLRTMVGESSLEELFFQTFAQGLVYVISGGRYLYPTAIDIYNAYAAKRTR</sequence>
<reference evidence="8 9" key="1">
    <citation type="submission" date="2018-08" db="EMBL/GenBank/DDBJ databases">
        <title>A genome reference for cultivated species of the human gut microbiota.</title>
        <authorList>
            <person name="Zou Y."/>
            <person name="Xue W."/>
            <person name="Luo G."/>
        </authorList>
    </citation>
    <scope>NUCLEOTIDE SEQUENCE [LARGE SCALE GENOMIC DNA]</scope>
    <source>
        <strain evidence="8 9">AM30-5LB</strain>
    </source>
</reference>
<dbReference type="PANTHER" id="PTHR35795">
    <property type="entry name" value="SLR1885 PROTEIN"/>
    <property type="match status" value="1"/>
</dbReference>
<dbReference type="PANTHER" id="PTHR35795:SF1">
    <property type="entry name" value="BIS(5'-NUCLEOSYL)-TETRAPHOSPHATASE, SYMMETRICAL"/>
    <property type="match status" value="1"/>
</dbReference>
<dbReference type="Proteomes" id="UP000286050">
    <property type="component" value="Unassembled WGS sequence"/>
</dbReference>
<name>A0A414FZP2_9ACTN</name>
<keyword evidence="2" id="KW-0479">Metal-binding</keyword>
<dbReference type="SMART" id="SM00471">
    <property type="entry name" value="HDc"/>
    <property type="match status" value="1"/>
</dbReference>
<proteinExistence type="predicted"/>
<evidence type="ECO:0000313" key="9">
    <source>
        <dbReference type="Proteomes" id="UP000286050"/>
    </source>
</evidence>
<evidence type="ECO:0000256" key="3">
    <source>
        <dbReference type="ARBA" id="ARBA00022741"/>
    </source>
</evidence>
<evidence type="ECO:0000256" key="4">
    <source>
        <dbReference type="ARBA" id="ARBA00022801"/>
    </source>
</evidence>
<feature type="domain" description="HD/PDEase" evidence="7">
    <location>
        <begin position="24"/>
        <end position="152"/>
    </location>
</feature>
<dbReference type="GO" id="GO:0000166">
    <property type="term" value="F:nucleotide binding"/>
    <property type="evidence" value="ECO:0007669"/>
    <property type="project" value="UniProtKB-KW"/>
</dbReference>
<keyword evidence="5" id="KW-0408">Iron</keyword>
<dbReference type="EMBL" id="QSJI01000001">
    <property type="protein sequence ID" value="RHD57386.1"/>
    <property type="molecule type" value="Genomic_DNA"/>
</dbReference>
<evidence type="ECO:0000313" key="8">
    <source>
        <dbReference type="EMBL" id="RHD57386.1"/>
    </source>
</evidence>
<dbReference type="GO" id="GO:0046872">
    <property type="term" value="F:metal ion binding"/>
    <property type="evidence" value="ECO:0007669"/>
    <property type="project" value="UniProtKB-KW"/>
</dbReference>
<dbReference type="NCBIfam" id="TIGR00488">
    <property type="entry name" value="bis(5'-nucleosyl)-tetraphosphatase (symmetrical) YqeK"/>
    <property type="match status" value="1"/>
</dbReference>
<dbReference type="AlphaFoldDB" id="A0A414FZP2"/>
<evidence type="ECO:0000256" key="6">
    <source>
        <dbReference type="ARBA" id="ARBA00049417"/>
    </source>
</evidence>
<evidence type="ECO:0000256" key="5">
    <source>
        <dbReference type="ARBA" id="ARBA00023004"/>
    </source>
</evidence>
<dbReference type="Pfam" id="PF01966">
    <property type="entry name" value="HD"/>
    <property type="match status" value="1"/>
</dbReference>
<dbReference type="SUPFAM" id="SSF109604">
    <property type="entry name" value="HD-domain/PDEase-like"/>
    <property type="match status" value="1"/>
</dbReference>
<protein>
    <recommendedName>
        <fullName evidence="1">bis(5'-nucleosyl)-tetraphosphatase (symmetrical)</fullName>
        <ecNumber evidence="1">3.6.1.41</ecNumber>
    </recommendedName>
</protein>
<dbReference type="GO" id="GO:0008803">
    <property type="term" value="F:bis(5'-nucleosyl)-tetraphosphatase (symmetrical) activity"/>
    <property type="evidence" value="ECO:0007669"/>
    <property type="project" value="UniProtKB-EC"/>
</dbReference>
<comment type="catalytic activity">
    <reaction evidence="6">
        <text>P(1),P(4)-bis(5'-adenosyl) tetraphosphate + H2O = 2 ADP + 2 H(+)</text>
        <dbReference type="Rhea" id="RHEA:24252"/>
        <dbReference type="ChEBI" id="CHEBI:15377"/>
        <dbReference type="ChEBI" id="CHEBI:15378"/>
        <dbReference type="ChEBI" id="CHEBI:58141"/>
        <dbReference type="ChEBI" id="CHEBI:456216"/>
        <dbReference type="EC" id="3.6.1.41"/>
    </reaction>
</comment>
<evidence type="ECO:0000256" key="2">
    <source>
        <dbReference type="ARBA" id="ARBA00022723"/>
    </source>
</evidence>
<keyword evidence="3" id="KW-0547">Nucleotide-binding</keyword>
<dbReference type="RefSeq" id="WP_118271194.1">
    <property type="nucleotide sequence ID" value="NZ_QSJI01000001.1"/>
</dbReference>
<dbReference type="InterPro" id="IPR006674">
    <property type="entry name" value="HD_domain"/>
</dbReference>
<dbReference type="EC" id="3.6.1.41" evidence="1"/>
<organism evidence="8 9">
    <name type="scientific">Collinsella intestinalis</name>
    <dbReference type="NCBI Taxonomy" id="147207"/>
    <lineage>
        <taxon>Bacteria</taxon>
        <taxon>Bacillati</taxon>
        <taxon>Actinomycetota</taxon>
        <taxon>Coriobacteriia</taxon>
        <taxon>Coriobacteriales</taxon>
        <taxon>Coriobacteriaceae</taxon>
        <taxon>Collinsella</taxon>
    </lineage>
</organism>
<evidence type="ECO:0000259" key="7">
    <source>
        <dbReference type="SMART" id="SM00471"/>
    </source>
</evidence>
<dbReference type="Gene3D" id="1.10.3210.10">
    <property type="entry name" value="Hypothetical protein af1432"/>
    <property type="match status" value="1"/>
</dbReference>
<keyword evidence="4" id="KW-0378">Hydrolase</keyword>
<dbReference type="InterPro" id="IPR051094">
    <property type="entry name" value="Diverse_Catalytic_Enzymes"/>
</dbReference>
<dbReference type="InterPro" id="IPR005249">
    <property type="entry name" value="YqeK"/>
</dbReference>
<gene>
    <name evidence="8" type="ORF">DW787_00645</name>
</gene>
<comment type="caution">
    <text evidence="8">The sequence shown here is derived from an EMBL/GenBank/DDBJ whole genome shotgun (WGS) entry which is preliminary data.</text>
</comment>
<dbReference type="InterPro" id="IPR003607">
    <property type="entry name" value="HD/PDEase_dom"/>
</dbReference>
<accession>A0A414FZP2</accession>
<dbReference type="CDD" id="cd00077">
    <property type="entry name" value="HDc"/>
    <property type="match status" value="1"/>
</dbReference>
<evidence type="ECO:0000256" key="1">
    <source>
        <dbReference type="ARBA" id="ARBA00012506"/>
    </source>
</evidence>